<feature type="transmembrane region" description="Helical" evidence="1">
    <location>
        <begin position="413"/>
        <end position="436"/>
    </location>
</feature>
<keyword evidence="1" id="KW-1133">Transmembrane helix</keyword>
<dbReference type="Gene3D" id="1.20.1250.20">
    <property type="entry name" value="MFS general substrate transporter like domains"/>
    <property type="match status" value="1"/>
</dbReference>
<dbReference type="InterPro" id="IPR011701">
    <property type="entry name" value="MFS"/>
</dbReference>
<organism evidence="2 3">
    <name type="scientific">Symbiodinium pilosum</name>
    <name type="common">Dinoflagellate</name>
    <dbReference type="NCBI Taxonomy" id="2952"/>
    <lineage>
        <taxon>Eukaryota</taxon>
        <taxon>Sar</taxon>
        <taxon>Alveolata</taxon>
        <taxon>Dinophyceae</taxon>
        <taxon>Suessiales</taxon>
        <taxon>Symbiodiniaceae</taxon>
        <taxon>Symbiodinium</taxon>
    </lineage>
</organism>
<feature type="transmembrane region" description="Helical" evidence="1">
    <location>
        <begin position="85"/>
        <end position="108"/>
    </location>
</feature>
<dbReference type="Pfam" id="PF07690">
    <property type="entry name" value="MFS_1"/>
    <property type="match status" value="1"/>
</dbReference>
<dbReference type="Proteomes" id="UP000649617">
    <property type="component" value="Unassembled WGS sequence"/>
</dbReference>
<evidence type="ECO:0000313" key="2">
    <source>
        <dbReference type="EMBL" id="CAE7388756.1"/>
    </source>
</evidence>
<dbReference type="SUPFAM" id="SSF103473">
    <property type="entry name" value="MFS general substrate transporter"/>
    <property type="match status" value="1"/>
</dbReference>
<feature type="transmembrane region" description="Helical" evidence="1">
    <location>
        <begin position="51"/>
        <end position="73"/>
    </location>
</feature>
<reference evidence="2" key="1">
    <citation type="submission" date="2021-02" db="EMBL/GenBank/DDBJ databases">
        <authorList>
            <person name="Dougan E. K."/>
            <person name="Rhodes N."/>
            <person name="Thang M."/>
            <person name="Chan C."/>
        </authorList>
    </citation>
    <scope>NUCLEOTIDE SEQUENCE</scope>
</reference>
<feature type="transmembrane region" description="Helical" evidence="1">
    <location>
        <begin position="385"/>
        <end position="401"/>
    </location>
</feature>
<keyword evidence="1" id="KW-0472">Membrane</keyword>
<feature type="transmembrane region" description="Helical" evidence="1">
    <location>
        <begin position="487"/>
        <end position="508"/>
    </location>
</feature>
<accession>A0A812QDI0</accession>
<feature type="transmembrane region" description="Helical" evidence="1">
    <location>
        <begin position="319"/>
        <end position="346"/>
    </location>
</feature>
<feature type="transmembrane region" description="Helical" evidence="1">
    <location>
        <begin position="151"/>
        <end position="173"/>
    </location>
</feature>
<dbReference type="AlphaFoldDB" id="A0A812QDI0"/>
<name>A0A812QDI0_SYMPI</name>
<feature type="transmembrane region" description="Helical" evidence="1">
    <location>
        <begin position="223"/>
        <end position="246"/>
    </location>
</feature>
<keyword evidence="1" id="KW-0812">Transmembrane</keyword>
<dbReference type="OrthoDB" id="439745at2759"/>
<protein>
    <submittedName>
        <fullName evidence="2">Uncharacterized protein</fullName>
    </submittedName>
</protein>
<keyword evidence="3" id="KW-1185">Reference proteome</keyword>
<dbReference type="GO" id="GO:0022857">
    <property type="term" value="F:transmembrane transporter activity"/>
    <property type="evidence" value="ECO:0007669"/>
    <property type="project" value="InterPro"/>
</dbReference>
<proteinExistence type="predicted"/>
<feature type="transmembrane region" description="Helical" evidence="1">
    <location>
        <begin position="456"/>
        <end position="475"/>
    </location>
</feature>
<evidence type="ECO:0000256" key="1">
    <source>
        <dbReference type="SAM" id="Phobius"/>
    </source>
</evidence>
<gene>
    <name evidence="2" type="ORF">SPIL2461_LOCUS9525</name>
</gene>
<sequence length="534" mass="56305">MALDPVDLEAGCDEALRLLQGRATRRSLAVELSDAAWTSPTAGEAKGFSSFGGRICAYALALFIVTSFAGVCLEWLTRGQLYRTLVALLLIAECLTSATYTVVVPLSYDLATHFGQGSAFSGLMVSAPFAVYLLGALRARCVMISWNQMKVCRYALVAYGIYALSTALSAAAVHPPTFLSLSATLRVGLLLALRMSYGLVDSVGDVVQMMVVKVCPQAELGEIIVSIFAANALGFGVGPLLSGAIGEMVATSDVELRAGIPLIVLACLWAVLVMAFYHAIPHELGTAHMVSGKEDIQESVEDVDAAVSESCDLATSRQVIFWTGLAYAFLCAVLTSSLEAGTALVLERHFHLTAQSIGLLLGSAFCAAAPLTVMLSWALPAERPWPAWAAVPPLIATVLLFKGPYALLGLTELRLYAVLAADVVLFSIALCANGAVDAAALQHMAGGTKLYCRENYIIAAATLRAAGSFAGPPAIRILASYGEETGAVMQLAVVVLAFACAAAIKYLGAWLHDTEADLLAAQCRLKDKVVSQRE</sequence>
<dbReference type="EMBL" id="CAJNIZ010016669">
    <property type="protein sequence ID" value="CAE7388756.1"/>
    <property type="molecule type" value="Genomic_DNA"/>
</dbReference>
<comment type="caution">
    <text evidence="2">The sequence shown here is derived from an EMBL/GenBank/DDBJ whole genome shotgun (WGS) entry which is preliminary data.</text>
</comment>
<dbReference type="InterPro" id="IPR036259">
    <property type="entry name" value="MFS_trans_sf"/>
</dbReference>
<feature type="transmembrane region" description="Helical" evidence="1">
    <location>
        <begin position="258"/>
        <end position="280"/>
    </location>
</feature>
<feature type="transmembrane region" description="Helical" evidence="1">
    <location>
        <begin position="358"/>
        <end position="379"/>
    </location>
</feature>
<feature type="transmembrane region" description="Helical" evidence="1">
    <location>
        <begin position="120"/>
        <end position="139"/>
    </location>
</feature>
<evidence type="ECO:0000313" key="3">
    <source>
        <dbReference type="Proteomes" id="UP000649617"/>
    </source>
</evidence>